<evidence type="ECO:0000256" key="1">
    <source>
        <dbReference type="ARBA" id="ARBA00022801"/>
    </source>
</evidence>
<dbReference type="GO" id="GO:0045820">
    <property type="term" value="P:negative regulation of glycolytic process"/>
    <property type="evidence" value="ECO:0007669"/>
    <property type="project" value="TreeGrafter"/>
</dbReference>
<evidence type="ECO:0000313" key="2">
    <source>
        <dbReference type="EMBL" id="KAJ3479553.1"/>
    </source>
</evidence>
<dbReference type="Pfam" id="PF00300">
    <property type="entry name" value="His_Phos_1"/>
    <property type="match status" value="1"/>
</dbReference>
<comment type="caution">
    <text evidence="2">The sequence shown here is derived from an EMBL/GenBank/DDBJ whole genome shotgun (WGS) entry which is preliminary data.</text>
</comment>
<dbReference type="Gene3D" id="3.40.50.1240">
    <property type="entry name" value="Phosphoglycerate mutase-like"/>
    <property type="match status" value="1"/>
</dbReference>
<dbReference type="EMBL" id="JANAWD010000431">
    <property type="protein sequence ID" value="KAJ3479553.1"/>
    <property type="molecule type" value="Genomic_DNA"/>
</dbReference>
<proteinExistence type="predicted"/>
<dbReference type="GO" id="GO:0004331">
    <property type="term" value="F:fructose-2,6-bisphosphate 2-phosphatase activity"/>
    <property type="evidence" value="ECO:0007669"/>
    <property type="project" value="TreeGrafter"/>
</dbReference>
<evidence type="ECO:0008006" key="4">
    <source>
        <dbReference type="Google" id="ProtNLM"/>
    </source>
</evidence>
<dbReference type="GO" id="GO:0005829">
    <property type="term" value="C:cytosol"/>
    <property type="evidence" value="ECO:0007669"/>
    <property type="project" value="TreeGrafter"/>
</dbReference>
<dbReference type="InterPro" id="IPR029033">
    <property type="entry name" value="His_PPase_superfam"/>
</dbReference>
<organism evidence="2 3">
    <name type="scientific">Meripilus lineatus</name>
    <dbReference type="NCBI Taxonomy" id="2056292"/>
    <lineage>
        <taxon>Eukaryota</taxon>
        <taxon>Fungi</taxon>
        <taxon>Dikarya</taxon>
        <taxon>Basidiomycota</taxon>
        <taxon>Agaricomycotina</taxon>
        <taxon>Agaricomycetes</taxon>
        <taxon>Polyporales</taxon>
        <taxon>Meripilaceae</taxon>
        <taxon>Meripilus</taxon>
    </lineage>
</organism>
<dbReference type="InterPro" id="IPR013078">
    <property type="entry name" value="His_Pase_superF_clade-1"/>
</dbReference>
<sequence>MTAQAIHDAQQEPKPPLTTSLLVREQTYGDAEGKLWTTSQKSGLSLEEHYAQGIYPILHNRSEKFPNGESVDDLGRRATQAINDLVMPHVWSAAREGMKGAHIAVVSHGLCISEMVPALLRKDHRQIPVGREYRGLRNTGWTRVTIDVENLDGSTPLDFSEDSPPPLAVRVTDFNRAEHLDAIKRQQGGIGSAAHDPKQQDIRAFFGGAQLKPTEEVLEGRSASNALDEAEVEIH</sequence>
<protein>
    <recommendedName>
        <fullName evidence="4">Phosphoglycerate mutase-like protein</fullName>
    </recommendedName>
</protein>
<dbReference type="SUPFAM" id="SSF53254">
    <property type="entry name" value="Phosphoglycerate mutase-like"/>
    <property type="match status" value="1"/>
</dbReference>
<dbReference type="PANTHER" id="PTHR46517:SF1">
    <property type="entry name" value="FRUCTOSE-2,6-BISPHOSPHATASE TIGAR"/>
    <property type="match status" value="1"/>
</dbReference>
<evidence type="ECO:0000313" key="3">
    <source>
        <dbReference type="Proteomes" id="UP001212997"/>
    </source>
</evidence>
<dbReference type="InterPro" id="IPR051695">
    <property type="entry name" value="Phosphoglycerate_Mutase"/>
</dbReference>
<name>A0AAD5UXY1_9APHY</name>
<keyword evidence="3" id="KW-1185">Reference proteome</keyword>
<accession>A0AAD5UXY1</accession>
<dbReference type="AlphaFoldDB" id="A0AAD5UXY1"/>
<gene>
    <name evidence="2" type="ORF">NLI96_g8982</name>
</gene>
<dbReference type="PANTHER" id="PTHR46517">
    <property type="entry name" value="FRUCTOSE-2,6-BISPHOSPHATASE TIGAR"/>
    <property type="match status" value="1"/>
</dbReference>
<dbReference type="GO" id="GO:0043456">
    <property type="term" value="P:regulation of pentose-phosphate shunt"/>
    <property type="evidence" value="ECO:0007669"/>
    <property type="project" value="TreeGrafter"/>
</dbReference>
<keyword evidence="1" id="KW-0378">Hydrolase</keyword>
<dbReference type="Proteomes" id="UP001212997">
    <property type="component" value="Unassembled WGS sequence"/>
</dbReference>
<reference evidence="2" key="1">
    <citation type="submission" date="2022-07" db="EMBL/GenBank/DDBJ databases">
        <title>Genome Sequence of Physisporinus lineatus.</title>
        <authorList>
            <person name="Buettner E."/>
        </authorList>
    </citation>
    <scope>NUCLEOTIDE SEQUENCE</scope>
    <source>
        <strain evidence="2">VT162</strain>
    </source>
</reference>